<evidence type="ECO:0000256" key="4">
    <source>
        <dbReference type="ARBA" id="ARBA00022679"/>
    </source>
</evidence>
<dbReference type="SMART" id="SM00387">
    <property type="entry name" value="HATPase_c"/>
    <property type="match status" value="1"/>
</dbReference>
<feature type="compositionally biased region" description="Polar residues" evidence="7">
    <location>
        <begin position="336"/>
        <end position="349"/>
    </location>
</feature>
<evidence type="ECO:0000256" key="5">
    <source>
        <dbReference type="ARBA" id="ARBA00022777"/>
    </source>
</evidence>
<feature type="compositionally biased region" description="Polar residues" evidence="7">
    <location>
        <begin position="746"/>
        <end position="764"/>
    </location>
</feature>
<name>A0ABR3FR44_9AGAR</name>
<dbReference type="Gene3D" id="3.40.50.2300">
    <property type="match status" value="1"/>
</dbReference>
<dbReference type="Pfam" id="PF02518">
    <property type="entry name" value="HATPase_c"/>
    <property type="match status" value="1"/>
</dbReference>
<dbReference type="InterPro" id="IPR003661">
    <property type="entry name" value="HisK_dim/P_dom"/>
</dbReference>
<feature type="domain" description="Response regulatory" evidence="9">
    <location>
        <begin position="1961"/>
        <end position="2082"/>
    </location>
</feature>
<feature type="compositionally biased region" description="Low complexity" evidence="7">
    <location>
        <begin position="500"/>
        <end position="518"/>
    </location>
</feature>
<dbReference type="PROSITE" id="PS50109">
    <property type="entry name" value="HIS_KIN"/>
    <property type="match status" value="1"/>
</dbReference>
<evidence type="ECO:0000313" key="10">
    <source>
        <dbReference type="EMBL" id="KAL0577654.1"/>
    </source>
</evidence>
<protein>
    <recommendedName>
        <fullName evidence="2">histidine kinase</fullName>
        <ecNumber evidence="2">2.7.13.3</ecNumber>
    </recommendedName>
</protein>
<dbReference type="CDD" id="cd17546">
    <property type="entry name" value="REC_hyHK_CKI1_RcsC-like"/>
    <property type="match status" value="1"/>
</dbReference>
<dbReference type="InterPro" id="IPR005467">
    <property type="entry name" value="His_kinase_dom"/>
</dbReference>
<evidence type="ECO:0000259" key="9">
    <source>
        <dbReference type="PROSITE" id="PS50110"/>
    </source>
</evidence>
<keyword evidence="11" id="KW-1185">Reference proteome</keyword>
<reference evidence="10 11" key="1">
    <citation type="submission" date="2024-02" db="EMBL/GenBank/DDBJ databases">
        <title>A draft genome for the cacao thread blight pathogen Marasmius crinis-equi.</title>
        <authorList>
            <person name="Cohen S.P."/>
            <person name="Baruah I.K."/>
            <person name="Amoako-Attah I."/>
            <person name="Bukari Y."/>
            <person name="Meinhardt L.W."/>
            <person name="Bailey B.A."/>
        </authorList>
    </citation>
    <scope>NUCLEOTIDE SEQUENCE [LARGE SCALE GENOMIC DNA]</scope>
    <source>
        <strain evidence="10 11">GH-76</strain>
    </source>
</reference>
<dbReference type="PROSITE" id="PS50110">
    <property type="entry name" value="RESPONSE_REGULATORY"/>
    <property type="match status" value="1"/>
</dbReference>
<feature type="region of interest" description="Disordered" evidence="7">
    <location>
        <begin position="712"/>
        <end position="808"/>
    </location>
</feature>
<dbReference type="InterPro" id="IPR004358">
    <property type="entry name" value="Sig_transdc_His_kin-like_C"/>
</dbReference>
<feature type="compositionally biased region" description="Polar residues" evidence="7">
    <location>
        <begin position="64"/>
        <end position="83"/>
    </location>
</feature>
<dbReference type="SUPFAM" id="SSF55781">
    <property type="entry name" value="GAF domain-like"/>
    <property type="match status" value="1"/>
</dbReference>
<dbReference type="InterPro" id="IPR036097">
    <property type="entry name" value="HisK_dim/P_sf"/>
</dbReference>
<feature type="compositionally biased region" description="Polar residues" evidence="7">
    <location>
        <begin position="724"/>
        <end position="739"/>
    </location>
</feature>
<evidence type="ECO:0000256" key="2">
    <source>
        <dbReference type="ARBA" id="ARBA00012438"/>
    </source>
</evidence>
<evidence type="ECO:0000313" key="11">
    <source>
        <dbReference type="Proteomes" id="UP001465976"/>
    </source>
</evidence>
<dbReference type="InterPro" id="IPR003018">
    <property type="entry name" value="GAF"/>
</dbReference>
<evidence type="ECO:0000259" key="8">
    <source>
        <dbReference type="PROSITE" id="PS50109"/>
    </source>
</evidence>
<evidence type="ECO:0000256" key="6">
    <source>
        <dbReference type="PROSITE-ProRule" id="PRU00169"/>
    </source>
</evidence>
<feature type="region of interest" description="Disordered" evidence="7">
    <location>
        <begin position="1"/>
        <end position="93"/>
    </location>
</feature>
<feature type="region of interest" description="Disordered" evidence="7">
    <location>
        <begin position="842"/>
        <end position="904"/>
    </location>
</feature>
<accession>A0ABR3FR44</accession>
<feature type="region of interest" description="Disordered" evidence="7">
    <location>
        <begin position="1239"/>
        <end position="1270"/>
    </location>
</feature>
<dbReference type="Pfam" id="PF00512">
    <property type="entry name" value="HisKA"/>
    <property type="match status" value="1"/>
</dbReference>
<dbReference type="Pfam" id="PF01590">
    <property type="entry name" value="GAF"/>
    <property type="match status" value="1"/>
</dbReference>
<comment type="catalytic activity">
    <reaction evidence="1">
        <text>ATP + protein L-histidine = ADP + protein N-phospho-L-histidine.</text>
        <dbReference type="EC" id="2.7.13.3"/>
    </reaction>
</comment>
<dbReference type="Pfam" id="PF00072">
    <property type="entry name" value="Response_reg"/>
    <property type="match status" value="1"/>
</dbReference>
<feature type="compositionally biased region" description="Low complexity" evidence="7">
    <location>
        <begin position="248"/>
        <end position="263"/>
    </location>
</feature>
<dbReference type="InterPro" id="IPR003594">
    <property type="entry name" value="HATPase_dom"/>
</dbReference>
<dbReference type="Gene3D" id="3.30.450.40">
    <property type="match status" value="1"/>
</dbReference>
<dbReference type="Gene3D" id="1.10.287.130">
    <property type="match status" value="1"/>
</dbReference>
<feature type="compositionally biased region" description="Low complexity" evidence="7">
    <location>
        <begin position="383"/>
        <end position="404"/>
    </location>
</feature>
<feature type="compositionally biased region" description="Low complexity" evidence="7">
    <location>
        <begin position="553"/>
        <end position="563"/>
    </location>
</feature>
<dbReference type="PANTHER" id="PTHR43047:SF72">
    <property type="entry name" value="OSMOSENSING HISTIDINE PROTEIN KINASE SLN1"/>
    <property type="match status" value="1"/>
</dbReference>
<comment type="caution">
    <text evidence="10">The sequence shown here is derived from an EMBL/GenBank/DDBJ whole genome shotgun (WGS) entry which is preliminary data.</text>
</comment>
<dbReference type="PANTHER" id="PTHR43047">
    <property type="entry name" value="TWO-COMPONENT HISTIDINE PROTEIN KINASE"/>
    <property type="match status" value="1"/>
</dbReference>
<feature type="compositionally biased region" description="Low complexity" evidence="7">
    <location>
        <begin position="765"/>
        <end position="774"/>
    </location>
</feature>
<organism evidence="10 11">
    <name type="scientific">Marasmius crinis-equi</name>
    <dbReference type="NCBI Taxonomy" id="585013"/>
    <lineage>
        <taxon>Eukaryota</taxon>
        <taxon>Fungi</taxon>
        <taxon>Dikarya</taxon>
        <taxon>Basidiomycota</taxon>
        <taxon>Agaricomycotina</taxon>
        <taxon>Agaricomycetes</taxon>
        <taxon>Agaricomycetidae</taxon>
        <taxon>Agaricales</taxon>
        <taxon>Marasmiineae</taxon>
        <taxon>Marasmiaceae</taxon>
        <taxon>Marasmius</taxon>
    </lineage>
</organism>
<feature type="region of interest" description="Disordered" evidence="7">
    <location>
        <begin position="612"/>
        <end position="661"/>
    </location>
</feature>
<dbReference type="EMBL" id="JBAHYK010000144">
    <property type="protein sequence ID" value="KAL0577654.1"/>
    <property type="molecule type" value="Genomic_DNA"/>
</dbReference>
<dbReference type="Proteomes" id="UP001465976">
    <property type="component" value="Unassembled WGS sequence"/>
</dbReference>
<dbReference type="InterPro" id="IPR011006">
    <property type="entry name" value="CheY-like_superfamily"/>
</dbReference>
<feature type="region of interest" description="Disordered" evidence="7">
    <location>
        <begin position="489"/>
        <end position="565"/>
    </location>
</feature>
<keyword evidence="5" id="KW-0418">Kinase</keyword>
<keyword evidence="3 6" id="KW-0597">Phosphoprotein</keyword>
<gene>
    <name evidence="10" type="ORF">V5O48_004343</name>
</gene>
<feature type="compositionally biased region" description="Polar residues" evidence="7">
    <location>
        <begin position="230"/>
        <end position="241"/>
    </location>
</feature>
<feature type="region of interest" description="Disordered" evidence="7">
    <location>
        <begin position="363"/>
        <end position="421"/>
    </location>
</feature>
<dbReference type="SUPFAM" id="SSF52172">
    <property type="entry name" value="CheY-like"/>
    <property type="match status" value="1"/>
</dbReference>
<feature type="region of interest" description="Disordered" evidence="7">
    <location>
        <begin position="176"/>
        <end position="273"/>
    </location>
</feature>
<feature type="compositionally biased region" description="Basic residues" evidence="7">
    <location>
        <begin position="1"/>
        <end position="10"/>
    </location>
</feature>
<keyword evidence="4" id="KW-0808">Transferase</keyword>
<feature type="compositionally biased region" description="Low complexity" evidence="7">
    <location>
        <begin position="186"/>
        <end position="206"/>
    </location>
</feature>
<evidence type="ECO:0000256" key="7">
    <source>
        <dbReference type="SAM" id="MobiDB-lite"/>
    </source>
</evidence>
<sequence length="2084" mass="223595">MSQRRSKKSSRPSTAPAREPVPLLPSSSATSSSNSSFLSPQPYRSQQMQTLAETDDSSDQSSSRAHSTPSTPNEPPSLSNVPQESPAPPPIAAQPVYRYNYTPYSYDWATFISAYASGRWDPHRTPNPPISSIHPNYGQPVGLGISGVEQYVSSVGSELRRVEGVEDDEASAVLEVHQQRVVDELSTPTASRTSPSSSIDSQSSASKRPRKDAPLIPDPYLAPAQHRTRNSFSSSIIVPTTKNKHTSLHPLPLGSSLSAGSSTVRNGSSSKSQKAKADLFLPLPHRLPILSSDTVSPGATSPSPYSVAIQSNALYPNSPHPEIDSSSASVKKPPTHSASTPAQPSVASTLPTSLRAVTNAPQFTESPQPQQHHPAYTSRLSLPTSNHPSSSTVSPSTPASSSTPQNHLLYHPSTHLSSSTPIAPPKFPQLINAATMRVAGSNVNISPLALPSPEHELTDPMRSVCVTVPGTLPENAGVIEQSVDHLDGSLSEGGGEGVGHPHVSGLITPSSSSSSLTSLHHRRNTSSGFSGSDSFIGEEFGGTSPRDSLDGNTRTVTTPGGTTRRVRLSMEWKKFWEGTKDVDQPIAEVGVIPPSDSDSPVSPDSIVPKFLRRSKSKGKVSSSSSQQMSPPHNSKPLPSRTPPTLAPSFEPTPKKGKRTQTEVITVAAEDYFSRGGEYSASAFTHRRRESDGNSPGIQDVLSSSMVSVAESRNMGSSIAGPSAPTLNGNDFTPSPTTSIDVYDGSISRSPSYSSATTVTPPENRSSTSPSASPSRLHRSRTNPPGPISFSNGDVGVAGSTSNDHKPSIPVPAPMLPSYSYPYPYTHSQVIIHPTGAMTVPVPMYSSSSGPGGPPGGPPGGSAGNKSEDQRLLGPGSPPPPGTISSVASQVGELPSAGPPLPRRVNLTRQTSAPLPTLGTGGFNPFEIGAATGGVMYRFGSHSGTGTSMLPVLPAIGDTPSSMGARDTSGGKMIEQAGESGRLAVDASSTVTSSMLSVGQSQGHAQGPPLGLGIPSSVSIGPGVGVGASVVGVRAAKEEQMFHEIGYLAPPNPPDELERRRALYKFNIWNTGSDLNFDRIAHLAKLVFNTKGVFISLLDGNEQWFKSEWGMKVKNNARIHSLCAHTILQRDDEPMVVLDTWADWRFAKNPHVVGAPHVRFYAGAPLRTQDGYNVGSLAVIDDAPREEFTPRHRHTLKEFAAIAMREMELWRDKIQLRIRDRIQSSMEQFSRECLEIDMEQQSEAERSPGHNRSSQPSPEPKSPAESPELLMPSSMDRVYDRAAKLVQRTLDVEGVIVMDVSHCEVLESMSGEGSVSVVLHHGDPDVQQTTTKSLTAEEYAKLNAFFAKYPDGYISDEGFVPQIFRQFLPSRVQYALTVPIFNIDKRPFALLCAYNASEHTKRFLEGHELSYLRAIGVIILSAVLKRRMILADKAKSLFISNISHELRTPLHGILAAAELLSDSDLNHAQVSFLQTVQACGTSLVETVNHVLDFTKLSGNSKSGGVENVIVPTKVDLMQLVEDAVDGCWIGHRARTAIMEDTGIGSVYSPPKEDNPSSATRRKHVETVIDIGDAKDDWLLKCEKGGIRRVLMNVFGNSLKFTSDGFVHVILRQLPPSDSDIPGKVKVELSVVDSGKGISQNFLKNQLFHPFSQENPLQTGTGLGLAIVNSIVTSESVGGKVDVWSEEGVGTEIKVTFHAETPEDCEDSATSSNVGRFKFDDPYHPPTVSLVGFDDDHRGVQLLRSVLQNYLVSWWGFDIRPAKAGYGEIVILNEDVEPVIEATQRRDTSRPFIVLSASRGSPSIMSVVSEHELIGGFCRVVYKPGGPSRIRSVLKLCLHALKISSGCNTQGNTPALAGLNENDQVTLQSFAPDGPLSAVANIPPRRNSSEEAIRMHRRPSMSPRSMTIHPSSSTSWAGSVSSLQEAEETLDPDTVEPTIAVGSGGSLLKSSVGTIQGKEHKVKILVVEDNSILRNLLVKWLKSKGYDFRHAVDGRDGVNVYSTEGPFDVVLLDLSMPILDGIGATAEIRQFETQASEARHSRIVALTGMSSLEDKRRAFEAGVDGYLVKPVAFKTLDEMLHKLGIA</sequence>
<evidence type="ECO:0000256" key="1">
    <source>
        <dbReference type="ARBA" id="ARBA00000085"/>
    </source>
</evidence>
<dbReference type="Gene3D" id="3.30.565.10">
    <property type="entry name" value="Histidine kinase-like ATPase, C-terminal domain"/>
    <property type="match status" value="1"/>
</dbReference>
<feature type="domain" description="Histidine kinase" evidence="8">
    <location>
        <begin position="1440"/>
        <end position="1699"/>
    </location>
</feature>
<dbReference type="SUPFAM" id="SSF55874">
    <property type="entry name" value="ATPase domain of HSP90 chaperone/DNA topoisomerase II/histidine kinase"/>
    <property type="match status" value="1"/>
</dbReference>
<feature type="compositionally biased region" description="Low complexity" evidence="7">
    <location>
        <begin position="1898"/>
        <end position="1915"/>
    </location>
</feature>
<dbReference type="SMART" id="SM00448">
    <property type="entry name" value="REC"/>
    <property type="match status" value="1"/>
</dbReference>
<feature type="compositionally biased region" description="Low complexity" evidence="7">
    <location>
        <begin position="526"/>
        <end position="542"/>
    </location>
</feature>
<feature type="region of interest" description="Disordered" evidence="7">
    <location>
        <begin position="312"/>
        <end position="349"/>
    </location>
</feature>
<dbReference type="CDD" id="cd00082">
    <property type="entry name" value="HisKA"/>
    <property type="match status" value="1"/>
</dbReference>
<dbReference type="InterPro" id="IPR036890">
    <property type="entry name" value="HATPase_C_sf"/>
</dbReference>
<evidence type="ECO:0000256" key="3">
    <source>
        <dbReference type="ARBA" id="ARBA00022553"/>
    </source>
</evidence>
<feature type="compositionally biased region" description="Low complexity" evidence="7">
    <location>
        <begin position="20"/>
        <end position="42"/>
    </location>
</feature>
<dbReference type="PRINTS" id="PR00344">
    <property type="entry name" value="BCTRLSENSOR"/>
</dbReference>
<proteinExistence type="predicted"/>
<feature type="compositionally biased region" description="Polar residues" evidence="7">
    <location>
        <begin position="43"/>
        <end position="52"/>
    </location>
</feature>
<dbReference type="SUPFAM" id="SSF47384">
    <property type="entry name" value="Homodimeric domain of signal transducing histidine kinase"/>
    <property type="match status" value="1"/>
</dbReference>
<feature type="region of interest" description="Disordered" evidence="7">
    <location>
        <begin position="1895"/>
        <end position="1915"/>
    </location>
</feature>
<dbReference type="SMART" id="SM00388">
    <property type="entry name" value="HisKA"/>
    <property type="match status" value="1"/>
</dbReference>
<feature type="modified residue" description="4-aspartylphosphate" evidence="6">
    <location>
        <position position="2011"/>
    </location>
</feature>
<dbReference type="InterPro" id="IPR029016">
    <property type="entry name" value="GAF-like_dom_sf"/>
</dbReference>
<dbReference type="InterPro" id="IPR001789">
    <property type="entry name" value="Sig_transdc_resp-reg_receiver"/>
</dbReference>
<dbReference type="EC" id="2.7.13.3" evidence="2"/>